<accession>A0A0E9XU44</accession>
<dbReference type="AlphaFoldDB" id="A0A0E9XU44"/>
<reference evidence="1" key="1">
    <citation type="submission" date="2014-11" db="EMBL/GenBank/DDBJ databases">
        <authorList>
            <person name="Amaro Gonzalez C."/>
        </authorList>
    </citation>
    <scope>NUCLEOTIDE SEQUENCE</scope>
</reference>
<evidence type="ECO:0000313" key="1">
    <source>
        <dbReference type="EMBL" id="JAI05219.1"/>
    </source>
</evidence>
<reference evidence="1" key="2">
    <citation type="journal article" date="2015" name="Fish Shellfish Immunol.">
        <title>Early steps in the European eel (Anguilla anguilla)-Vibrio vulnificus interaction in the gills: Role of the RtxA13 toxin.</title>
        <authorList>
            <person name="Callol A."/>
            <person name="Pajuelo D."/>
            <person name="Ebbesson L."/>
            <person name="Teles M."/>
            <person name="MacKenzie S."/>
            <person name="Amaro C."/>
        </authorList>
    </citation>
    <scope>NUCLEOTIDE SEQUENCE</scope>
</reference>
<dbReference type="EMBL" id="GBXM01003359">
    <property type="protein sequence ID" value="JAI05219.1"/>
    <property type="molecule type" value="Transcribed_RNA"/>
</dbReference>
<name>A0A0E9XU44_ANGAN</name>
<sequence>MYIHKSISTNQFPAQLINQESRFMLYFVPITANSELHCSLLHLEYLKMHTVPIYKLEIKEEQHCKKKNSA</sequence>
<protein>
    <submittedName>
        <fullName evidence="1">Uncharacterized protein</fullName>
    </submittedName>
</protein>
<organism evidence="1">
    <name type="scientific">Anguilla anguilla</name>
    <name type="common">European freshwater eel</name>
    <name type="synonym">Muraena anguilla</name>
    <dbReference type="NCBI Taxonomy" id="7936"/>
    <lineage>
        <taxon>Eukaryota</taxon>
        <taxon>Metazoa</taxon>
        <taxon>Chordata</taxon>
        <taxon>Craniata</taxon>
        <taxon>Vertebrata</taxon>
        <taxon>Euteleostomi</taxon>
        <taxon>Actinopterygii</taxon>
        <taxon>Neopterygii</taxon>
        <taxon>Teleostei</taxon>
        <taxon>Anguilliformes</taxon>
        <taxon>Anguillidae</taxon>
        <taxon>Anguilla</taxon>
    </lineage>
</organism>
<proteinExistence type="predicted"/>